<name>A0ACD3AAN2_9AGAR</name>
<organism evidence="1 2">
    <name type="scientific">Pluteus cervinus</name>
    <dbReference type="NCBI Taxonomy" id="181527"/>
    <lineage>
        <taxon>Eukaryota</taxon>
        <taxon>Fungi</taxon>
        <taxon>Dikarya</taxon>
        <taxon>Basidiomycota</taxon>
        <taxon>Agaricomycotina</taxon>
        <taxon>Agaricomycetes</taxon>
        <taxon>Agaricomycetidae</taxon>
        <taxon>Agaricales</taxon>
        <taxon>Pluteineae</taxon>
        <taxon>Pluteaceae</taxon>
        <taxon>Pluteus</taxon>
    </lineage>
</organism>
<proteinExistence type="predicted"/>
<dbReference type="Proteomes" id="UP000308600">
    <property type="component" value="Unassembled WGS sequence"/>
</dbReference>
<evidence type="ECO:0000313" key="2">
    <source>
        <dbReference type="Proteomes" id="UP000308600"/>
    </source>
</evidence>
<reference evidence="1 2" key="1">
    <citation type="journal article" date="2019" name="Nat. Ecol. Evol.">
        <title>Megaphylogeny resolves global patterns of mushroom evolution.</title>
        <authorList>
            <person name="Varga T."/>
            <person name="Krizsan K."/>
            <person name="Foldi C."/>
            <person name="Dima B."/>
            <person name="Sanchez-Garcia M."/>
            <person name="Sanchez-Ramirez S."/>
            <person name="Szollosi G.J."/>
            <person name="Szarkandi J.G."/>
            <person name="Papp V."/>
            <person name="Albert L."/>
            <person name="Andreopoulos W."/>
            <person name="Angelini C."/>
            <person name="Antonin V."/>
            <person name="Barry K.W."/>
            <person name="Bougher N.L."/>
            <person name="Buchanan P."/>
            <person name="Buyck B."/>
            <person name="Bense V."/>
            <person name="Catcheside P."/>
            <person name="Chovatia M."/>
            <person name="Cooper J."/>
            <person name="Damon W."/>
            <person name="Desjardin D."/>
            <person name="Finy P."/>
            <person name="Geml J."/>
            <person name="Haridas S."/>
            <person name="Hughes K."/>
            <person name="Justo A."/>
            <person name="Karasinski D."/>
            <person name="Kautmanova I."/>
            <person name="Kiss B."/>
            <person name="Kocsube S."/>
            <person name="Kotiranta H."/>
            <person name="LaButti K.M."/>
            <person name="Lechner B.E."/>
            <person name="Liimatainen K."/>
            <person name="Lipzen A."/>
            <person name="Lukacs Z."/>
            <person name="Mihaltcheva S."/>
            <person name="Morgado L.N."/>
            <person name="Niskanen T."/>
            <person name="Noordeloos M.E."/>
            <person name="Ohm R.A."/>
            <person name="Ortiz-Santana B."/>
            <person name="Ovrebo C."/>
            <person name="Racz N."/>
            <person name="Riley R."/>
            <person name="Savchenko A."/>
            <person name="Shiryaev A."/>
            <person name="Soop K."/>
            <person name="Spirin V."/>
            <person name="Szebenyi C."/>
            <person name="Tomsovsky M."/>
            <person name="Tulloss R.E."/>
            <person name="Uehling J."/>
            <person name="Grigoriev I.V."/>
            <person name="Vagvolgyi C."/>
            <person name="Papp T."/>
            <person name="Martin F.M."/>
            <person name="Miettinen O."/>
            <person name="Hibbett D.S."/>
            <person name="Nagy L.G."/>
        </authorList>
    </citation>
    <scope>NUCLEOTIDE SEQUENCE [LARGE SCALE GENOMIC DNA]</scope>
    <source>
        <strain evidence="1 2">NL-1719</strain>
    </source>
</reference>
<gene>
    <name evidence="1" type="ORF">BDN72DRAFT_376439</name>
</gene>
<keyword evidence="2" id="KW-1185">Reference proteome</keyword>
<dbReference type="EMBL" id="ML208563">
    <property type="protein sequence ID" value="TFK62730.1"/>
    <property type="molecule type" value="Genomic_DNA"/>
</dbReference>
<evidence type="ECO:0000313" key="1">
    <source>
        <dbReference type="EMBL" id="TFK62730.1"/>
    </source>
</evidence>
<accession>A0ACD3AAN2</accession>
<sequence length="170" mass="19783">MLTVYTLVGMMLWFLTWFNISEHTDVLHVANRPELIISTIATSLPGYAGILLNNHRFLATYTFLTWLTFASLITPGYITCRRHKYNLEGNSTFNGLVILVQADELGFKTNWIVGYSDLFVSGVVTRTRYSRRTLRGCKLRFLGSFFGVVFLELFRFMCMLWLRCFFVRTM</sequence>
<protein>
    <submittedName>
        <fullName evidence="1">Uncharacterized protein</fullName>
    </submittedName>
</protein>